<dbReference type="Proteomes" id="UP000058925">
    <property type="component" value="Chromosome"/>
</dbReference>
<sequence>MPLAYVLINCELGSENEVIEKIRKIPEVVEVYRVFGVYDIIVKFSTNDKETIKEIIAWKIKNLDKIRSVLSMIVTENVENE</sequence>
<name>A0A654M1S0_9ARCH</name>
<keyword evidence="2" id="KW-0238">DNA-binding</keyword>
<dbReference type="AlphaFoldDB" id="A0A654M1S0"/>
<dbReference type="RefSeq" id="WP_196816095.1">
    <property type="nucleotide sequence ID" value="NZ_CP012850.1"/>
</dbReference>
<dbReference type="SUPFAM" id="SSF54909">
    <property type="entry name" value="Dimeric alpha+beta barrel"/>
    <property type="match status" value="1"/>
</dbReference>
<evidence type="ECO:0000259" key="1">
    <source>
        <dbReference type="Pfam" id="PF01037"/>
    </source>
</evidence>
<dbReference type="InterPro" id="IPR019887">
    <property type="entry name" value="Tscrpt_reg_AsnC/Lrp_C"/>
</dbReference>
<dbReference type="PANTHER" id="PTHR43413">
    <property type="entry name" value="TRANSCRIPTIONAL REGULATOR, ASNC FAMILY"/>
    <property type="match status" value="1"/>
</dbReference>
<dbReference type="InterPro" id="IPR050684">
    <property type="entry name" value="HTH-Siroheme_Decarb"/>
</dbReference>
<keyword evidence="3" id="KW-1185">Reference proteome</keyword>
<dbReference type="GO" id="GO:0003677">
    <property type="term" value="F:DNA binding"/>
    <property type="evidence" value="ECO:0007669"/>
    <property type="project" value="UniProtKB-KW"/>
</dbReference>
<dbReference type="KEGG" id="taa:NMY3_02720"/>
<evidence type="ECO:0000313" key="2">
    <source>
        <dbReference type="EMBL" id="ALI36910.1"/>
    </source>
</evidence>
<reference evidence="3" key="1">
    <citation type="submission" date="2015-10" db="EMBL/GenBank/DDBJ databases">
        <title>Niche specialization of a soil ammonia-oxidizing archaeon, Candidatus Nitrosocosmicus oleophilus.</title>
        <authorList>
            <person name="Jung M.-Y."/>
            <person name="Rhee S.-K."/>
        </authorList>
    </citation>
    <scope>NUCLEOTIDE SEQUENCE [LARGE SCALE GENOMIC DNA]</scope>
    <source>
        <strain evidence="3">MY3</strain>
    </source>
</reference>
<proteinExistence type="predicted"/>
<dbReference type="InterPro" id="IPR011008">
    <property type="entry name" value="Dimeric_a/b-barrel"/>
</dbReference>
<dbReference type="Gene3D" id="3.30.70.920">
    <property type="match status" value="1"/>
</dbReference>
<gene>
    <name evidence="2" type="ORF">NMY3_02720</name>
</gene>
<dbReference type="Pfam" id="PF01037">
    <property type="entry name" value="AsnC_trans_reg"/>
    <property type="match status" value="1"/>
</dbReference>
<dbReference type="PANTHER" id="PTHR43413:SF6">
    <property type="entry name" value="REGULATORY PROTEIN ASNC"/>
    <property type="match status" value="1"/>
</dbReference>
<organism evidence="2 3">
    <name type="scientific">Candidatus Nitrosocosmicus oleophilus</name>
    <dbReference type="NCBI Taxonomy" id="1353260"/>
    <lineage>
        <taxon>Archaea</taxon>
        <taxon>Nitrososphaerota</taxon>
        <taxon>Nitrososphaeria</taxon>
        <taxon>Nitrososphaerales</taxon>
        <taxon>Nitrososphaeraceae</taxon>
        <taxon>Candidatus Nitrosocosmicus</taxon>
    </lineage>
</organism>
<dbReference type="OrthoDB" id="8136at2157"/>
<dbReference type="EMBL" id="CP012850">
    <property type="protein sequence ID" value="ALI36910.1"/>
    <property type="molecule type" value="Genomic_DNA"/>
</dbReference>
<feature type="domain" description="Transcription regulator AsnC/Lrp ligand binding" evidence="1">
    <location>
        <begin position="6"/>
        <end position="76"/>
    </location>
</feature>
<protein>
    <submittedName>
        <fullName evidence="2">DNA-binding transcriptional regulator AsnC</fullName>
    </submittedName>
</protein>
<evidence type="ECO:0000313" key="3">
    <source>
        <dbReference type="Proteomes" id="UP000058925"/>
    </source>
</evidence>
<dbReference type="GeneID" id="60422639"/>
<accession>A0A654M1S0</accession>